<dbReference type="InterPro" id="IPR036663">
    <property type="entry name" value="Fumarylacetoacetase_C_sf"/>
</dbReference>
<name>A0ABN5H4I1_9FIRM</name>
<dbReference type="InterPro" id="IPR011234">
    <property type="entry name" value="Fumarylacetoacetase-like_C"/>
</dbReference>
<keyword evidence="4" id="KW-1185">Reference proteome</keyword>
<keyword evidence="1" id="KW-0479">Metal-binding</keyword>
<organism evidence="3 4">
    <name type="scientific">Sulfobacillus thermotolerans</name>
    <dbReference type="NCBI Taxonomy" id="338644"/>
    <lineage>
        <taxon>Bacteria</taxon>
        <taxon>Bacillati</taxon>
        <taxon>Bacillota</taxon>
        <taxon>Clostridia</taxon>
        <taxon>Eubacteriales</taxon>
        <taxon>Clostridiales Family XVII. Incertae Sedis</taxon>
        <taxon>Sulfobacillus</taxon>
    </lineage>
</organism>
<protein>
    <submittedName>
        <fullName evidence="3">2-hydroxyhepta-2,4-diene-1,7-dioate isomerase</fullName>
    </submittedName>
</protein>
<dbReference type="Proteomes" id="UP000325292">
    <property type="component" value="Chromosome"/>
</dbReference>
<reference evidence="3 4" key="1">
    <citation type="journal article" date="2019" name="Sci. Rep.">
        <title>Sulfobacillus thermotolerans: new insights into resistance and metabolic capacities of acidophilic chemolithotrophs.</title>
        <authorList>
            <person name="Panyushkina A.E."/>
            <person name="Babenko V.V."/>
            <person name="Nikitina A.S."/>
            <person name="Selezneva O.V."/>
            <person name="Tsaplina I.A."/>
            <person name="Letarova M.A."/>
            <person name="Kostryukova E.S."/>
            <person name="Letarov A.V."/>
        </authorList>
    </citation>
    <scope>NUCLEOTIDE SEQUENCE [LARGE SCALE GENOMIC DNA]</scope>
    <source>
        <strain evidence="3 4">Kr1</strain>
    </source>
</reference>
<dbReference type="Pfam" id="PF01557">
    <property type="entry name" value="FAA_hydrolase"/>
    <property type="match status" value="1"/>
</dbReference>
<evidence type="ECO:0000256" key="1">
    <source>
        <dbReference type="ARBA" id="ARBA00022723"/>
    </source>
</evidence>
<dbReference type="NCBIfam" id="TIGR02303">
    <property type="entry name" value="HpaG-C-term"/>
    <property type="match status" value="1"/>
</dbReference>
<dbReference type="PANTHER" id="PTHR11820:SF114">
    <property type="entry name" value="4-HYDROXYPHENYLACETATE CATABOLISM PROTEIN"/>
    <property type="match status" value="1"/>
</dbReference>
<gene>
    <name evidence="3" type="ORF">BXT84_13335</name>
</gene>
<evidence type="ECO:0000259" key="2">
    <source>
        <dbReference type="Pfam" id="PF01557"/>
    </source>
</evidence>
<dbReference type="PANTHER" id="PTHR11820">
    <property type="entry name" value="ACYLPYRUVASE"/>
    <property type="match status" value="1"/>
</dbReference>
<proteinExistence type="predicted"/>
<evidence type="ECO:0000313" key="3">
    <source>
        <dbReference type="EMBL" id="AUW94809.1"/>
    </source>
</evidence>
<dbReference type="GO" id="GO:0016853">
    <property type="term" value="F:isomerase activity"/>
    <property type="evidence" value="ECO:0007669"/>
    <property type="project" value="UniProtKB-KW"/>
</dbReference>
<dbReference type="Gene3D" id="2.30.30.370">
    <property type="entry name" value="FAH"/>
    <property type="match status" value="1"/>
</dbReference>
<sequence>MKTLRFAASGRIMEGTWQDGQILDHQGRPWNANDVQWLPPVPVRQVIGLALNYQSHAAELQLDEPEDPVLFFKPLTTLIGHQGAIIYPQGAQYCHYETELAVVIGRTGRNIREEAAWDYILGYTVANDFTCRDFIRNTFRPPVKAKGFDTFLPLGPWLVSAEDIPNAGHLALRTEVNGQLKQDGNTQFLTYSIPQIIAYLSEFMTLEPYDVILTGTPTGIAPVHPGDVIRCSVEGIGVLENRVIAEQ</sequence>
<keyword evidence="3" id="KW-0413">Isomerase</keyword>
<evidence type="ECO:0000313" key="4">
    <source>
        <dbReference type="Proteomes" id="UP000325292"/>
    </source>
</evidence>
<dbReference type="Gene3D" id="3.90.850.10">
    <property type="entry name" value="Fumarylacetoacetase-like, C-terminal domain"/>
    <property type="match status" value="1"/>
</dbReference>
<accession>A0ABN5H4I1</accession>
<dbReference type="SUPFAM" id="SSF56529">
    <property type="entry name" value="FAH"/>
    <property type="match status" value="1"/>
</dbReference>
<feature type="domain" description="Fumarylacetoacetase-like C-terminal" evidence="2">
    <location>
        <begin position="46"/>
        <end position="243"/>
    </location>
</feature>
<dbReference type="EMBL" id="CP019454">
    <property type="protein sequence ID" value="AUW94809.1"/>
    <property type="molecule type" value="Genomic_DNA"/>
</dbReference>
<dbReference type="InterPro" id="IPR012684">
    <property type="entry name" value="HPA_isomer/decarb_C"/>
</dbReference>